<evidence type="ECO:0000313" key="2">
    <source>
        <dbReference type="EMBL" id="GIG08453.1"/>
    </source>
</evidence>
<feature type="compositionally biased region" description="Low complexity" evidence="1">
    <location>
        <begin position="67"/>
        <end position="89"/>
    </location>
</feature>
<name>A0A8J3KTR0_9ACTN</name>
<accession>A0A8J3KTR0</accession>
<dbReference type="AlphaFoldDB" id="A0A8J3KTR0"/>
<proteinExistence type="predicted"/>
<feature type="region of interest" description="Disordered" evidence="1">
    <location>
        <begin position="62"/>
        <end position="101"/>
    </location>
</feature>
<evidence type="ECO:0000313" key="3">
    <source>
        <dbReference type="Proteomes" id="UP000630887"/>
    </source>
</evidence>
<reference evidence="2 3" key="1">
    <citation type="submission" date="2021-01" db="EMBL/GenBank/DDBJ databases">
        <title>Whole genome shotgun sequence of Catellatospora coxensis NBRC 107359.</title>
        <authorList>
            <person name="Komaki H."/>
            <person name="Tamura T."/>
        </authorList>
    </citation>
    <scope>NUCLEOTIDE SEQUENCE [LARGE SCALE GENOMIC DNA]</scope>
    <source>
        <strain evidence="2 3">NBRC 107359</strain>
    </source>
</reference>
<dbReference type="EMBL" id="BONI01000047">
    <property type="protein sequence ID" value="GIG08453.1"/>
    <property type="molecule type" value="Genomic_DNA"/>
</dbReference>
<evidence type="ECO:0000256" key="1">
    <source>
        <dbReference type="SAM" id="MobiDB-lite"/>
    </source>
</evidence>
<protein>
    <submittedName>
        <fullName evidence="2">Uncharacterized protein</fullName>
    </submittedName>
</protein>
<organism evidence="2 3">
    <name type="scientific">Catellatospora coxensis</name>
    <dbReference type="NCBI Taxonomy" id="310354"/>
    <lineage>
        <taxon>Bacteria</taxon>
        <taxon>Bacillati</taxon>
        <taxon>Actinomycetota</taxon>
        <taxon>Actinomycetes</taxon>
        <taxon>Micromonosporales</taxon>
        <taxon>Micromonosporaceae</taxon>
        <taxon>Catellatospora</taxon>
    </lineage>
</organism>
<keyword evidence="3" id="KW-1185">Reference proteome</keyword>
<dbReference type="Proteomes" id="UP000630887">
    <property type="component" value="Unassembled WGS sequence"/>
</dbReference>
<gene>
    <name evidence="2" type="ORF">Cco03nite_51530</name>
</gene>
<comment type="caution">
    <text evidence="2">The sequence shown here is derived from an EMBL/GenBank/DDBJ whole genome shotgun (WGS) entry which is preliminary data.</text>
</comment>
<sequence>MCAMTASPLRHAAPGDDVARIHNPARPYRTAVAVAGVLVLALLGTAACGKKGEPQATASANTVITDSPGTSASALPSGSAAATPQPSSTGGSGNGSGTPTFPKTAKDYGLAALAAWASGSKSKLDQYAVQAAVSQFMGHGKPNSQWTTLNCSAAGSGRTACDYRNAHGDDTKLTMDDTQLGHPTAVVDVFVNRTQYPADAAGYVGFFMAAWGDGNKQRMTRFSSTSIANMFTGKTPPTGSQTEATQNGSTWTVRVTGLPLGSGNWTFTVSGGKLGGGNAITAAKFD</sequence>